<accession>A0A8S3YCS1</accession>
<reference evidence="1" key="1">
    <citation type="submission" date="2021-04" db="EMBL/GenBank/DDBJ databases">
        <authorList>
            <person name="Tunstrom K."/>
        </authorList>
    </citation>
    <scope>NUCLEOTIDE SEQUENCE</scope>
</reference>
<dbReference type="Proteomes" id="UP000691718">
    <property type="component" value="Unassembled WGS sequence"/>
</dbReference>
<dbReference type="EMBL" id="CAJQZP010001576">
    <property type="protein sequence ID" value="CAG5055310.1"/>
    <property type="molecule type" value="Genomic_DNA"/>
</dbReference>
<organism evidence="1 2">
    <name type="scientific">Parnassius apollo</name>
    <name type="common">Apollo butterfly</name>
    <name type="synonym">Papilio apollo</name>
    <dbReference type="NCBI Taxonomy" id="110799"/>
    <lineage>
        <taxon>Eukaryota</taxon>
        <taxon>Metazoa</taxon>
        <taxon>Ecdysozoa</taxon>
        <taxon>Arthropoda</taxon>
        <taxon>Hexapoda</taxon>
        <taxon>Insecta</taxon>
        <taxon>Pterygota</taxon>
        <taxon>Neoptera</taxon>
        <taxon>Endopterygota</taxon>
        <taxon>Lepidoptera</taxon>
        <taxon>Glossata</taxon>
        <taxon>Ditrysia</taxon>
        <taxon>Papilionoidea</taxon>
        <taxon>Papilionidae</taxon>
        <taxon>Parnassiinae</taxon>
        <taxon>Parnassini</taxon>
        <taxon>Parnassius</taxon>
        <taxon>Parnassius</taxon>
    </lineage>
</organism>
<protein>
    <submittedName>
        <fullName evidence="1">(apollo) hypothetical protein</fullName>
    </submittedName>
</protein>
<gene>
    <name evidence="1" type="ORF">PAPOLLO_LOCUS26260</name>
</gene>
<keyword evidence="2" id="KW-1185">Reference proteome</keyword>
<evidence type="ECO:0000313" key="2">
    <source>
        <dbReference type="Proteomes" id="UP000691718"/>
    </source>
</evidence>
<name>A0A8S3YCS1_PARAO</name>
<dbReference type="AlphaFoldDB" id="A0A8S3YCS1"/>
<sequence length="129" mass="14100">MIEIINCPLNENSWVQATLPIRLGGLGIRRVSSVALPVFLSSVHSTLDLIGTVTNPTLSDVEVSCLIEAKEAWINKAGPDQVFPTNPASQRHWDEPLSIQVQKNLLENCANPTERARLLAFVEKESGIG</sequence>
<evidence type="ECO:0000313" key="1">
    <source>
        <dbReference type="EMBL" id="CAG5055310.1"/>
    </source>
</evidence>
<dbReference type="OrthoDB" id="7433202at2759"/>
<comment type="caution">
    <text evidence="1">The sequence shown here is derived from an EMBL/GenBank/DDBJ whole genome shotgun (WGS) entry which is preliminary data.</text>
</comment>
<proteinExistence type="predicted"/>